<reference evidence="8 9" key="1">
    <citation type="submission" date="2014-08" db="EMBL/GenBank/DDBJ databases">
        <title>Complete genome sequence of Corynebacterium aquilae S-613T(T) (=DSM 44791(T)), isolated from the choana of a healthy golden eagle.</title>
        <authorList>
            <person name="Ruckert C."/>
            <person name="Albersmeier A."/>
            <person name="Winkler A."/>
            <person name="Kalinowski J."/>
        </authorList>
    </citation>
    <scope>NUCLEOTIDE SEQUENCE [LARGE SCALE GENOMIC DNA]</scope>
    <source>
        <strain evidence="8 9">S-613</strain>
    </source>
</reference>
<keyword evidence="5" id="KW-0067">ATP-binding</keyword>
<dbReference type="STRING" id="1431546.CAQU_07390"/>
<evidence type="ECO:0000259" key="7">
    <source>
        <dbReference type="Pfam" id="PF00294"/>
    </source>
</evidence>
<dbReference type="InterPro" id="IPR017583">
    <property type="entry name" value="Tagatose/fructose_Pkinase"/>
</dbReference>
<evidence type="ECO:0000256" key="4">
    <source>
        <dbReference type="ARBA" id="ARBA00022777"/>
    </source>
</evidence>
<feature type="domain" description="Carbohydrate kinase PfkB" evidence="7">
    <location>
        <begin position="20"/>
        <end position="309"/>
    </location>
</feature>
<evidence type="ECO:0000256" key="5">
    <source>
        <dbReference type="ARBA" id="ARBA00022840"/>
    </source>
</evidence>
<evidence type="ECO:0000313" key="9">
    <source>
        <dbReference type="Proteomes" id="UP000185478"/>
    </source>
</evidence>
<dbReference type="CDD" id="cd01164">
    <property type="entry name" value="FruK_PfkB_like"/>
    <property type="match status" value="1"/>
</dbReference>
<organism evidence="8 9">
    <name type="scientific">Corynebacterium aquilae DSM 44791</name>
    <dbReference type="NCBI Taxonomy" id="1431546"/>
    <lineage>
        <taxon>Bacteria</taxon>
        <taxon>Bacillati</taxon>
        <taxon>Actinomycetota</taxon>
        <taxon>Actinomycetes</taxon>
        <taxon>Mycobacteriales</taxon>
        <taxon>Corynebacteriaceae</taxon>
        <taxon>Corynebacterium</taxon>
    </lineage>
</organism>
<evidence type="ECO:0000256" key="1">
    <source>
        <dbReference type="ARBA" id="ARBA00010688"/>
    </source>
</evidence>
<dbReference type="PANTHER" id="PTHR46566">
    <property type="entry name" value="1-PHOSPHOFRUCTOKINASE-RELATED"/>
    <property type="match status" value="1"/>
</dbReference>
<keyword evidence="2 6" id="KW-0808">Transferase</keyword>
<dbReference type="SUPFAM" id="SSF53613">
    <property type="entry name" value="Ribokinase-like"/>
    <property type="match status" value="1"/>
</dbReference>
<name>A0A1L7CGE3_9CORY</name>
<dbReference type="Gene3D" id="3.40.1190.20">
    <property type="match status" value="1"/>
</dbReference>
<dbReference type="InterPro" id="IPR002173">
    <property type="entry name" value="Carboh/pur_kinase_PfkB_CS"/>
</dbReference>
<dbReference type="KEGG" id="caqu:CAQU_07390"/>
<accession>A0A1L7CGE3</accession>
<dbReference type="OrthoDB" id="9801219at2"/>
<dbReference type="InterPro" id="IPR011611">
    <property type="entry name" value="PfkB_dom"/>
</dbReference>
<dbReference type="Proteomes" id="UP000185478">
    <property type="component" value="Chromosome"/>
</dbReference>
<sequence length="321" mass="32864">MILTLTPNPSTDQTLVLSEALRPGTVQRLAQTTGTAGGKGINVSHACALAGVDTLAVFPSSGTDPFLQLVADDKIPYQAVFFDGRVRTNITITEPDGTTSKLNGPGPHLDAATVAKLEGLIVGAATAAEWVVMAGSLPPGTPVDWYAQLTAELRSHLPHVHIAVDTSDTPLMALATALGGDNCPDLMKPNAIELGQIAGVDGEQLEADAMEGNFQPVVDAAQNLVARGVKEVLVTLGPAGAVLVTANGAWHAQPPKITVVSTVGAGDSSLAGYVLARRRGADESEAIAQAVAYGSAAASMPGTTIPAPSDVHAHDVRVTRL</sequence>
<evidence type="ECO:0000313" key="8">
    <source>
        <dbReference type="EMBL" id="APT84917.1"/>
    </source>
</evidence>
<dbReference type="PANTHER" id="PTHR46566:SF5">
    <property type="entry name" value="1-PHOSPHOFRUCTOKINASE"/>
    <property type="match status" value="1"/>
</dbReference>
<dbReference type="GO" id="GO:0005829">
    <property type="term" value="C:cytosol"/>
    <property type="evidence" value="ECO:0007669"/>
    <property type="project" value="TreeGrafter"/>
</dbReference>
<dbReference type="Pfam" id="PF00294">
    <property type="entry name" value="PfkB"/>
    <property type="match status" value="1"/>
</dbReference>
<dbReference type="RefSeq" id="WP_075726484.1">
    <property type="nucleotide sequence ID" value="NZ_CP009245.1"/>
</dbReference>
<dbReference type="AlphaFoldDB" id="A0A1L7CGE3"/>
<keyword evidence="9" id="KW-1185">Reference proteome</keyword>
<keyword evidence="4 8" id="KW-0418">Kinase</keyword>
<evidence type="ECO:0000256" key="6">
    <source>
        <dbReference type="PIRNR" id="PIRNR000535"/>
    </source>
</evidence>
<dbReference type="PROSITE" id="PS00584">
    <property type="entry name" value="PFKB_KINASES_2"/>
    <property type="match status" value="1"/>
</dbReference>
<evidence type="ECO:0000256" key="2">
    <source>
        <dbReference type="ARBA" id="ARBA00022679"/>
    </source>
</evidence>
<dbReference type="InterPro" id="IPR029056">
    <property type="entry name" value="Ribokinase-like"/>
</dbReference>
<protein>
    <submittedName>
        <fullName evidence="8">Phosphofructokinase</fullName>
    </submittedName>
</protein>
<comment type="similarity">
    <text evidence="1">Belongs to the carbohydrate kinase PfkB family.</text>
</comment>
<dbReference type="EMBL" id="CP009245">
    <property type="protein sequence ID" value="APT84917.1"/>
    <property type="molecule type" value="Genomic_DNA"/>
</dbReference>
<proteinExistence type="inferred from homology"/>
<dbReference type="GO" id="GO:0008443">
    <property type="term" value="F:phosphofructokinase activity"/>
    <property type="evidence" value="ECO:0007669"/>
    <property type="project" value="TreeGrafter"/>
</dbReference>
<gene>
    <name evidence="8" type="ORF">CAQU_07390</name>
</gene>
<dbReference type="GO" id="GO:0005524">
    <property type="term" value="F:ATP binding"/>
    <property type="evidence" value="ECO:0007669"/>
    <property type="project" value="UniProtKB-KW"/>
</dbReference>
<dbReference type="PIRSF" id="PIRSF000535">
    <property type="entry name" value="1PFK/6PFK/LacC"/>
    <property type="match status" value="1"/>
</dbReference>
<keyword evidence="3" id="KW-0547">Nucleotide-binding</keyword>
<evidence type="ECO:0000256" key="3">
    <source>
        <dbReference type="ARBA" id="ARBA00022741"/>
    </source>
</evidence>
<dbReference type="NCBIfam" id="TIGR03168">
    <property type="entry name" value="1-PFK"/>
    <property type="match status" value="1"/>
</dbReference>